<dbReference type="PANTHER" id="PTHR46077">
    <property type="entry name" value="E3 UBIQUITIN-PROTEIN LIGASE TOPORS"/>
    <property type="match status" value="1"/>
</dbReference>
<dbReference type="AlphaFoldDB" id="A0A232LML1"/>
<evidence type="ECO:0000313" key="9">
    <source>
        <dbReference type="EMBL" id="OXV05228.1"/>
    </source>
</evidence>
<dbReference type="EMBL" id="NPHW01007356">
    <property type="protein sequence ID" value="OXV05228.1"/>
    <property type="molecule type" value="Genomic_DNA"/>
</dbReference>
<dbReference type="Gene3D" id="3.30.40.10">
    <property type="entry name" value="Zinc/RING finger domain, C3HC4 (zinc finger)"/>
    <property type="match status" value="1"/>
</dbReference>
<protein>
    <recommendedName>
        <fullName evidence="2">RING-type E3 ubiquitin transferase</fullName>
        <ecNumber evidence="2">2.3.2.27</ecNumber>
    </recommendedName>
</protein>
<evidence type="ECO:0000313" key="10">
    <source>
        <dbReference type="Proteomes" id="UP000243515"/>
    </source>
</evidence>
<dbReference type="GO" id="GO:0061630">
    <property type="term" value="F:ubiquitin protein ligase activity"/>
    <property type="evidence" value="ECO:0007669"/>
    <property type="project" value="UniProtKB-EC"/>
</dbReference>
<keyword evidence="6" id="KW-0479">Metal-binding</keyword>
<keyword evidence="6" id="KW-0863">Zinc-finger</keyword>
<keyword evidence="5" id="KW-0804">Transcription</keyword>
<dbReference type="SMART" id="SM00184">
    <property type="entry name" value="RING"/>
    <property type="match status" value="1"/>
</dbReference>
<dbReference type="Proteomes" id="UP000243515">
    <property type="component" value="Unassembled WGS sequence"/>
</dbReference>
<proteinExistence type="predicted"/>
<evidence type="ECO:0000256" key="6">
    <source>
        <dbReference type="PROSITE-ProRule" id="PRU00175"/>
    </source>
</evidence>
<dbReference type="GO" id="GO:0000209">
    <property type="term" value="P:protein polyubiquitination"/>
    <property type="evidence" value="ECO:0007669"/>
    <property type="project" value="TreeGrafter"/>
</dbReference>
<name>A0A232LML1_9EURO</name>
<dbReference type="Pfam" id="PF13639">
    <property type="entry name" value="zf-RING_2"/>
    <property type="match status" value="1"/>
</dbReference>
<comment type="catalytic activity">
    <reaction evidence="1">
        <text>S-ubiquitinyl-[E2 ubiquitin-conjugating enzyme]-L-cysteine + [acceptor protein]-L-lysine = [E2 ubiquitin-conjugating enzyme]-L-cysteine + N(6)-ubiquitinyl-[acceptor protein]-L-lysine.</text>
        <dbReference type="EC" id="2.3.2.27"/>
    </reaction>
</comment>
<reference evidence="9 10" key="1">
    <citation type="journal article" date="2015" name="Environ. Microbiol.">
        <title>Metagenome sequence of Elaphomyces granulatus from sporocarp tissue reveals Ascomycota ectomycorrhizal fingerprints of genome expansion and a Proteobacteria-rich microbiome.</title>
        <authorList>
            <person name="Quandt C.A."/>
            <person name="Kohler A."/>
            <person name="Hesse C.N."/>
            <person name="Sharpton T.J."/>
            <person name="Martin F."/>
            <person name="Spatafora J.W."/>
        </authorList>
    </citation>
    <scope>NUCLEOTIDE SEQUENCE [LARGE SCALE GENOMIC DNA]</scope>
    <source>
        <strain evidence="9 10">OSC145934</strain>
    </source>
</reference>
<sequence length="334" mass="37970">MSTSKNLEEVAHDDEKASTTPCVICLDSLREPSVAVPCEHANFDFLCLISWLEQRRVCPLCKAEVTAVKHNLRSSGPSKLYILPTGLPTPAGPAPPRQPSSTDSASFSERRGAQSHRRIPGPRSVDPEDALSRRRHVYRNQLFSLRVGSNRMSRYRELTPQLFNQDEDLTTRARTWIRRELQVFEFLNPETAGGRSRERAGRTGELRLARRRANNAEFLLEYIIAILRTVDIKGSAGQAEDLLQEFIGRANTRLFLHELQSWLRSPYVSLHDWDRNVQYPDTSPASRSTLTYPLPQSRIANPRFSSRSQGLPQSHSAHANTRRLQYAMNRCPPD</sequence>
<organism evidence="9 10">
    <name type="scientific">Elaphomyces granulatus</name>
    <dbReference type="NCBI Taxonomy" id="519963"/>
    <lineage>
        <taxon>Eukaryota</taxon>
        <taxon>Fungi</taxon>
        <taxon>Dikarya</taxon>
        <taxon>Ascomycota</taxon>
        <taxon>Pezizomycotina</taxon>
        <taxon>Eurotiomycetes</taxon>
        <taxon>Eurotiomycetidae</taxon>
        <taxon>Eurotiales</taxon>
        <taxon>Elaphomycetaceae</taxon>
        <taxon>Elaphomyces</taxon>
    </lineage>
</organism>
<feature type="domain" description="RING-type" evidence="8">
    <location>
        <begin position="22"/>
        <end position="62"/>
    </location>
</feature>
<dbReference type="InterPro" id="IPR013083">
    <property type="entry name" value="Znf_RING/FYVE/PHD"/>
</dbReference>
<dbReference type="GO" id="GO:0008270">
    <property type="term" value="F:zinc ion binding"/>
    <property type="evidence" value="ECO:0007669"/>
    <property type="project" value="UniProtKB-KW"/>
</dbReference>
<dbReference type="PROSITE" id="PS50089">
    <property type="entry name" value="ZF_RING_2"/>
    <property type="match status" value="1"/>
</dbReference>
<keyword evidence="6" id="KW-0862">Zinc</keyword>
<evidence type="ECO:0000259" key="8">
    <source>
        <dbReference type="PROSITE" id="PS50089"/>
    </source>
</evidence>
<evidence type="ECO:0000256" key="3">
    <source>
        <dbReference type="ARBA" id="ARBA00022679"/>
    </source>
</evidence>
<gene>
    <name evidence="9" type="ORF">Egran_07002</name>
</gene>
<evidence type="ECO:0000256" key="4">
    <source>
        <dbReference type="ARBA" id="ARBA00023015"/>
    </source>
</evidence>
<feature type="region of interest" description="Disordered" evidence="7">
    <location>
        <begin position="298"/>
        <end position="323"/>
    </location>
</feature>
<dbReference type="SUPFAM" id="SSF57850">
    <property type="entry name" value="RING/U-box"/>
    <property type="match status" value="1"/>
</dbReference>
<comment type="caution">
    <text evidence="9">The sequence shown here is derived from an EMBL/GenBank/DDBJ whole genome shotgun (WGS) entry which is preliminary data.</text>
</comment>
<evidence type="ECO:0000256" key="7">
    <source>
        <dbReference type="SAM" id="MobiDB-lite"/>
    </source>
</evidence>
<accession>A0A232LML1</accession>
<feature type="region of interest" description="Disordered" evidence="7">
    <location>
        <begin position="79"/>
        <end position="131"/>
    </location>
</feature>
<dbReference type="PANTHER" id="PTHR46077:SF1">
    <property type="entry name" value="TOP1 BINDING ARGININE_SERINE RICH PROTEIN, E3 UBIQUITIN LIGASE"/>
    <property type="match status" value="1"/>
</dbReference>
<dbReference type="GO" id="GO:0006513">
    <property type="term" value="P:protein monoubiquitination"/>
    <property type="evidence" value="ECO:0007669"/>
    <property type="project" value="TreeGrafter"/>
</dbReference>
<keyword evidence="4" id="KW-0805">Transcription regulation</keyword>
<evidence type="ECO:0000256" key="2">
    <source>
        <dbReference type="ARBA" id="ARBA00012483"/>
    </source>
</evidence>
<feature type="compositionally biased region" description="Polar residues" evidence="7">
    <location>
        <begin position="303"/>
        <end position="323"/>
    </location>
</feature>
<evidence type="ECO:0000256" key="5">
    <source>
        <dbReference type="ARBA" id="ARBA00023163"/>
    </source>
</evidence>
<evidence type="ECO:0000256" key="1">
    <source>
        <dbReference type="ARBA" id="ARBA00000900"/>
    </source>
</evidence>
<keyword evidence="10" id="KW-1185">Reference proteome</keyword>
<dbReference type="InterPro" id="IPR001841">
    <property type="entry name" value="Znf_RING"/>
</dbReference>
<dbReference type="OrthoDB" id="21204at2759"/>
<keyword evidence="3" id="KW-0808">Transferase</keyword>
<dbReference type="EC" id="2.3.2.27" evidence="2"/>